<name>A0A8T1U808_9STRA</name>
<evidence type="ECO:0000313" key="1">
    <source>
        <dbReference type="EMBL" id="KAG6955586.1"/>
    </source>
</evidence>
<comment type="caution">
    <text evidence="1">The sequence shown here is derived from an EMBL/GenBank/DDBJ whole genome shotgun (WGS) entry which is preliminary data.</text>
</comment>
<gene>
    <name evidence="1" type="ORF">JG687_00011113</name>
</gene>
<proteinExistence type="predicted"/>
<protein>
    <submittedName>
        <fullName evidence="1">Uncharacterized protein</fullName>
    </submittedName>
</protein>
<evidence type="ECO:0000313" key="2">
    <source>
        <dbReference type="Proteomes" id="UP000688947"/>
    </source>
</evidence>
<sequence>MFEELDPERVGVINRPRFGTLTRRLAPTKSESTVTTLLEALDPFNHDMITFSDAANALLPDIRRACVKANSNSASQTKTKNIT</sequence>
<accession>A0A8T1U808</accession>
<organism evidence="1 2">
    <name type="scientific">Phytophthora cactorum</name>
    <dbReference type="NCBI Taxonomy" id="29920"/>
    <lineage>
        <taxon>Eukaryota</taxon>
        <taxon>Sar</taxon>
        <taxon>Stramenopiles</taxon>
        <taxon>Oomycota</taxon>
        <taxon>Peronosporomycetes</taxon>
        <taxon>Peronosporales</taxon>
        <taxon>Peronosporaceae</taxon>
        <taxon>Phytophthora</taxon>
    </lineage>
</organism>
<reference evidence="1" key="1">
    <citation type="submission" date="2021-01" db="EMBL/GenBank/DDBJ databases">
        <title>Phytophthora aleatoria, a newly-described species from Pinus radiata is distinct from Phytophthora cactorum isolates based on comparative genomics.</title>
        <authorList>
            <person name="Mcdougal R."/>
            <person name="Panda P."/>
            <person name="Williams N."/>
            <person name="Studholme D.J."/>
        </authorList>
    </citation>
    <scope>NUCLEOTIDE SEQUENCE</scope>
    <source>
        <strain evidence="1">NZFS 3830</strain>
    </source>
</reference>
<dbReference type="Proteomes" id="UP000688947">
    <property type="component" value="Unassembled WGS sequence"/>
</dbReference>
<dbReference type="AlphaFoldDB" id="A0A8T1U808"/>
<dbReference type="EMBL" id="JAENGZ010000664">
    <property type="protein sequence ID" value="KAG6955586.1"/>
    <property type="molecule type" value="Genomic_DNA"/>
</dbReference>
<dbReference type="OrthoDB" id="2021138at2759"/>
<dbReference type="VEuPathDB" id="FungiDB:PC110_g14378"/>